<proteinExistence type="predicted"/>
<dbReference type="HOGENOM" id="CLU_1546495_0_0_9"/>
<dbReference type="AlphaFoldDB" id="D4LD12"/>
<reference evidence="2" key="1">
    <citation type="submission" date="2010-03" db="EMBL/GenBank/DDBJ databases">
        <title>The genome sequence of Ruminococcus sp. 18P13.</title>
        <authorList>
            <consortium name="metaHIT consortium -- http://www.metahit.eu/"/>
            <person name="Pajon A."/>
            <person name="Turner K."/>
            <person name="Parkhill J."/>
            <person name="Bernalier A."/>
        </authorList>
    </citation>
    <scope>NUCLEOTIDE SEQUENCE [LARGE SCALE GENOMIC DNA]</scope>
    <source>
        <strain evidence="2">Type strain: 18P13</strain>
    </source>
</reference>
<evidence type="ECO:0000313" key="2">
    <source>
        <dbReference type="EMBL" id="CBL17507.1"/>
    </source>
</evidence>
<dbReference type="RefSeq" id="WP_015558414.1">
    <property type="nucleotide sequence ID" value="NC_021039.1"/>
</dbReference>
<protein>
    <submittedName>
        <fullName evidence="2">Uncharacterized protein</fullName>
    </submittedName>
</protein>
<gene>
    <name evidence="2" type="ordered locus">RUM_13950</name>
</gene>
<dbReference type="GeneID" id="83156126"/>
<sequence length="173" mass="18495">MTKFKKALITTAALATAALCSLTAYAAVHIVWVDTYQDGVVVSSVGMAADSIKGEQVSKTVGNMTTYYTHTTAATASTQVLVMNAVNNSSETKYMSGYVTVCDRSGNIIWSHYQASSGHVSSHTPLLASNSFSNSSLSSGDYYLEYSSNIFKANDSHSPVAYSTQLDVPFRIS</sequence>
<reference evidence="2" key="2">
    <citation type="submission" date="2010-03" db="EMBL/GenBank/DDBJ databases">
        <authorList>
            <person name="Pajon A."/>
        </authorList>
    </citation>
    <scope>NUCLEOTIDE SEQUENCE</scope>
    <source>
        <strain evidence="2">Type strain: 18P13</strain>
    </source>
</reference>
<name>D4LD12_RUMC1</name>
<dbReference type="Proteomes" id="UP000007054">
    <property type="component" value="Chromosome"/>
</dbReference>
<feature type="signal peptide" evidence="1">
    <location>
        <begin position="1"/>
        <end position="26"/>
    </location>
</feature>
<feature type="chain" id="PRO_5003061349" evidence="1">
    <location>
        <begin position="27"/>
        <end position="173"/>
    </location>
</feature>
<organism evidence="2 3">
    <name type="scientific">Ruminococcus champanellensis (strain DSM 18848 / JCM 17042 / KCTC 15320 / 18P13)</name>
    <dbReference type="NCBI Taxonomy" id="213810"/>
    <lineage>
        <taxon>Bacteria</taxon>
        <taxon>Bacillati</taxon>
        <taxon>Bacillota</taxon>
        <taxon>Clostridia</taxon>
        <taxon>Eubacteriales</taxon>
        <taxon>Oscillospiraceae</taxon>
        <taxon>Ruminococcus</taxon>
    </lineage>
</organism>
<keyword evidence="1" id="KW-0732">Signal</keyword>
<keyword evidence="3" id="KW-1185">Reference proteome</keyword>
<dbReference type="EMBL" id="FP929052">
    <property type="protein sequence ID" value="CBL17507.1"/>
    <property type="molecule type" value="Genomic_DNA"/>
</dbReference>
<evidence type="ECO:0000256" key="1">
    <source>
        <dbReference type="SAM" id="SignalP"/>
    </source>
</evidence>
<dbReference type="KEGG" id="rch:RUM_13950"/>
<evidence type="ECO:0000313" key="3">
    <source>
        <dbReference type="Proteomes" id="UP000007054"/>
    </source>
</evidence>
<accession>D4LD12</accession>
<dbReference type="BioCyc" id="RCHA213810:RUM_RS06790-MONOMER"/>